<sequence>MKKTTLIALLSMFALTGSYAQQTKKKETGKTEAPAFKMPNLDSLKKPMAYNKIVTDKAVVKKGLMNLIEVDKKYYLEIPQNIMNKEILIVNRIAEGAAGLKNFYAGDQINEVIITLSLDSKRQKINISKRDYTILGVKPGDDMYKNVERSNKQSINYVLPVKTTSPDSAKLIDITQMLENNEDLFGFDSKVKQQAKIGSSKAEAFFVDALNAFPNNLSFRLARTYGGGGGGGAAGMLPAGVSVPGQQASDNSYSMVLNSSWVLLPEKPMRMREYDNRVGYFYNVFIDYSYNPHGVKTRAMTNRWRLEPKPEDVQRYLAGELVEPQKPIIYYIDPTTPEKWIPYLIQGVNDWQKAFEKAGFKNAIMAKRAPTKEQDSTWSLDDARYSAIVYKPSPVINASGPNVNDPRTGEIMEAHINWYHNVMVILENWPLAQLGAVYPRVRKYEMDDELMGRMIRFVSAHEVGHTLGLRHNFIASNSVPVEMLRNKAWVEKNGHTPSIMDYARFNYVAQPEDNIDTAGLFPRVNDYDEWAIAWGYRWYGNLSESQEKLKLDATTSAAIKNPRLRWGATVEYPGVPDPRAQYEDLGDNQMKANTYGIKNLQYIAAHLPEWKIKPGEDYQKLAESFQYGLLTQFMRYLGHAATYIGGVYGDSYQASDGAPNNYSPAPIALQKEAISFLDRWALHSQGWLFNNEAILGKFYNPGNPQAVDLQKKYILPQIDALIGEQTLAKMSLMNTRFGDKSYQLVDYLKDVQNKIWAELINGGKIDNYRQSVQNSYLEKMAKLIMPATASPLEILKGLPMIGSVVSELIPNNDNGVVKALATVNAEQLKTQVEAAIKSGKFTDALTNAHLKSALKQINRMLTAK</sequence>
<dbReference type="PANTHER" id="PTHR38478:SF1">
    <property type="entry name" value="ZINC DEPENDENT METALLOPROTEASE DOMAIN LIPOPROTEIN"/>
    <property type="match status" value="1"/>
</dbReference>
<dbReference type="InterPro" id="IPR032534">
    <property type="entry name" value="EcxA_zinc-bd"/>
</dbReference>
<dbReference type="Pfam" id="PF17162">
    <property type="entry name" value="DUF5118"/>
    <property type="match status" value="1"/>
</dbReference>
<dbReference type="EMBL" id="SAYW01000003">
    <property type="protein sequence ID" value="RWU07452.1"/>
    <property type="molecule type" value="Genomic_DNA"/>
</dbReference>
<name>A0A3S3PYW4_9SPHI</name>
<dbReference type="Pfam" id="PF16313">
    <property type="entry name" value="DUF4953"/>
    <property type="match status" value="1"/>
</dbReference>
<keyword evidence="6" id="KW-1185">Reference proteome</keyword>
<dbReference type="Gene3D" id="3.40.390.10">
    <property type="entry name" value="Collagenase (Catalytic Domain)"/>
    <property type="match status" value="1"/>
</dbReference>
<reference evidence="5 6" key="1">
    <citation type="submission" date="2018-06" db="EMBL/GenBank/DDBJ databases">
        <title>Pedobacter endophyticus sp. nov., an endophytic bacterium isolated from a leaf of Triticum aestivum.</title>
        <authorList>
            <person name="Zhang L."/>
        </authorList>
    </citation>
    <scope>NUCLEOTIDE SEQUENCE [LARGE SCALE GENOMIC DNA]</scope>
    <source>
        <strain evidence="5 6">CM134L-2</strain>
    </source>
</reference>
<dbReference type="Proteomes" id="UP000284120">
    <property type="component" value="Unassembled WGS sequence"/>
</dbReference>
<gene>
    <name evidence="5" type="ORF">DPV69_10700</name>
</gene>
<feature type="domain" description="EcxA zinc-binding" evidence="2">
    <location>
        <begin position="445"/>
        <end position="760"/>
    </location>
</feature>
<feature type="domain" description="DUF5117" evidence="3">
    <location>
        <begin position="106"/>
        <end position="309"/>
    </location>
</feature>
<dbReference type="AlphaFoldDB" id="A0A3S3PYW4"/>
<dbReference type="CDD" id="cd04276">
    <property type="entry name" value="ZnMc_MMP_like_2"/>
    <property type="match status" value="1"/>
</dbReference>
<feature type="signal peptide" evidence="1">
    <location>
        <begin position="1"/>
        <end position="20"/>
    </location>
</feature>
<keyword evidence="1" id="KW-0732">Signal</keyword>
<dbReference type="Pfam" id="PF17148">
    <property type="entry name" value="DUF5117"/>
    <property type="match status" value="1"/>
</dbReference>
<dbReference type="InterPro" id="IPR033413">
    <property type="entry name" value="DUF5117"/>
</dbReference>
<evidence type="ECO:0000259" key="4">
    <source>
        <dbReference type="Pfam" id="PF17162"/>
    </source>
</evidence>
<evidence type="ECO:0000313" key="5">
    <source>
        <dbReference type="EMBL" id="RWU07452.1"/>
    </source>
</evidence>
<dbReference type="InterPro" id="IPR033428">
    <property type="entry name" value="DUF5118"/>
</dbReference>
<feature type="chain" id="PRO_5018541442" evidence="1">
    <location>
        <begin position="21"/>
        <end position="864"/>
    </location>
</feature>
<evidence type="ECO:0000256" key="1">
    <source>
        <dbReference type="SAM" id="SignalP"/>
    </source>
</evidence>
<dbReference type="SUPFAM" id="SSF55486">
    <property type="entry name" value="Metalloproteases ('zincins'), catalytic domain"/>
    <property type="match status" value="1"/>
</dbReference>
<proteinExistence type="predicted"/>
<evidence type="ECO:0000259" key="3">
    <source>
        <dbReference type="Pfam" id="PF17148"/>
    </source>
</evidence>
<dbReference type="InterPro" id="IPR024079">
    <property type="entry name" value="MetalloPept_cat_dom_sf"/>
</dbReference>
<comment type="caution">
    <text evidence="5">The sequence shown here is derived from an EMBL/GenBank/DDBJ whole genome shotgun (WGS) entry which is preliminary data.</text>
</comment>
<feature type="domain" description="DUF5118" evidence="4">
    <location>
        <begin position="47"/>
        <end position="96"/>
    </location>
</feature>
<evidence type="ECO:0000313" key="6">
    <source>
        <dbReference type="Proteomes" id="UP000284120"/>
    </source>
</evidence>
<dbReference type="RefSeq" id="WP_113647362.1">
    <property type="nucleotide sequence ID" value="NZ_QMHN01000003.1"/>
</dbReference>
<accession>A0A3S3PYW4</accession>
<dbReference type="OrthoDB" id="9776599at2"/>
<dbReference type="PANTHER" id="PTHR38478">
    <property type="entry name" value="PEPTIDASE M1A AND M12B"/>
    <property type="match status" value="1"/>
</dbReference>
<organism evidence="5 6">
    <name type="scientific">Pedobacter chitinilyticus</name>
    <dbReference type="NCBI Taxonomy" id="2233776"/>
    <lineage>
        <taxon>Bacteria</taxon>
        <taxon>Pseudomonadati</taxon>
        <taxon>Bacteroidota</taxon>
        <taxon>Sphingobacteriia</taxon>
        <taxon>Sphingobacteriales</taxon>
        <taxon>Sphingobacteriaceae</taxon>
        <taxon>Pedobacter</taxon>
    </lineage>
</organism>
<protein>
    <submittedName>
        <fullName evidence="5">DUF5117 domain-containing protein</fullName>
    </submittedName>
</protein>
<evidence type="ECO:0000259" key="2">
    <source>
        <dbReference type="Pfam" id="PF16313"/>
    </source>
</evidence>
<dbReference type="GO" id="GO:0008237">
    <property type="term" value="F:metallopeptidase activity"/>
    <property type="evidence" value="ECO:0007669"/>
    <property type="project" value="InterPro"/>
</dbReference>
<dbReference type="InterPro" id="IPR034032">
    <property type="entry name" value="Zn_MMP-like_bac"/>
</dbReference>